<dbReference type="EMBL" id="GG662613">
    <property type="protein sequence ID" value="EWS73221.1"/>
    <property type="molecule type" value="Genomic_DNA"/>
</dbReference>
<protein>
    <submittedName>
        <fullName evidence="2">Uncharacterized protein</fullName>
    </submittedName>
</protein>
<gene>
    <name evidence="2" type="ORF">TTHERM_000957701</name>
</gene>
<feature type="region of interest" description="Disordered" evidence="1">
    <location>
        <begin position="85"/>
        <end position="111"/>
    </location>
</feature>
<organism evidence="2 3">
    <name type="scientific">Tetrahymena thermophila (strain SB210)</name>
    <dbReference type="NCBI Taxonomy" id="312017"/>
    <lineage>
        <taxon>Eukaryota</taxon>
        <taxon>Sar</taxon>
        <taxon>Alveolata</taxon>
        <taxon>Ciliophora</taxon>
        <taxon>Intramacronucleata</taxon>
        <taxon>Oligohymenophorea</taxon>
        <taxon>Hymenostomatida</taxon>
        <taxon>Tetrahymenina</taxon>
        <taxon>Tetrahymenidae</taxon>
        <taxon>Tetrahymena</taxon>
    </lineage>
</organism>
<evidence type="ECO:0000313" key="2">
    <source>
        <dbReference type="EMBL" id="EWS73221.1"/>
    </source>
</evidence>
<dbReference type="InParanoid" id="W7XGF9"/>
<dbReference type="RefSeq" id="XP_012654253.1">
    <property type="nucleotide sequence ID" value="XM_012798799.1"/>
</dbReference>
<evidence type="ECO:0000256" key="1">
    <source>
        <dbReference type="SAM" id="MobiDB-lite"/>
    </source>
</evidence>
<feature type="region of interest" description="Disordered" evidence="1">
    <location>
        <begin position="1"/>
        <end position="24"/>
    </location>
</feature>
<feature type="compositionally biased region" description="Basic residues" evidence="1">
    <location>
        <begin position="93"/>
        <end position="111"/>
    </location>
</feature>
<evidence type="ECO:0000313" key="3">
    <source>
        <dbReference type="Proteomes" id="UP000009168"/>
    </source>
</evidence>
<sequence>MKQQEMASLTNYQQKQNKKNKKKRINCFYKRLSIKYDRLVHFPNPEPKPDAFSSPIQLQLLKIKEEIYIYNQLFRRKKINKKYEITNNQSKSQKQKLMRMKKKTQTHRSNLQKKKIKQKANKQINQQSHLYCFKFIFKLRNIKIKKQTQFTQDQVLNLRYQCILLNQKLRLLKLYHQIIFHFLNIEANLKYNQLFKMKIMRNQLINNQTKCLKLKNK</sequence>
<accession>W7XGF9</accession>
<name>W7XGF9_TETTS</name>
<proteinExistence type="predicted"/>
<dbReference type="KEGG" id="tet:TTHERM_000957701"/>
<keyword evidence="3" id="KW-1185">Reference proteome</keyword>
<dbReference type="GeneID" id="24441231"/>
<dbReference type="Proteomes" id="UP000009168">
    <property type="component" value="Unassembled WGS sequence"/>
</dbReference>
<reference evidence="3" key="1">
    <citation type="journal article" date="2006" name="PLoS Biol.">
        <title>Macronuclear genome sequence of the ciliate Tetrahymena thermophila, a model eukaryote.</title>
        <authorList>
            <person name="Eisen J.A."/>
            <person name="Coyne R.S."/>
            <person name="Wu M."/>
            <person name="Wu D."/>
            <person name="Thiagarajan M."/>
            <person name="Wortman J.R."/>
            <person name="Badger J.H."/>
            <person name="Ren Q."/>
            <person name="Amedeo P."/>
            <person name="Jones K.M."/>
            <person name="Tallon L.J."/>
            <person name="Delcher A.L."/>
            <person name="Salzberg S.L."/>
            <person name="Silva J.C."/>
            <person name="Haas B.J."/>
            <person name="Majoros W.H."/>
            <person name="Farzad M."/>
            <person name="Carlton J.M."/>
            <person name="Smith R.K. Jr."/>
            <person name="Garg J."/>
            <person name="Pearlman R.E."/>
            <person name="Karrer K.M."/>
            <person name="Sun L."/>
            <person name="Manning G."/>
            <person name="Elde N.C."/>
            <person name="Turkewitz A.P."/>
            <person name="Asai D.J."/>
            <person name="Wilkes D.E."/>
            <person name="Wang Y."/>
            <person name="Cai H."/>
            <person name="Collins K."/>
            <person name="Stewart B.A."/>
            <person name="Lee S.R."/>
            <person name="Wilamowska K."/>
            <person name="Weinberg Z."/>
            <person name="Ruzzo W.L."/>
            <person name="Wloga D."/>
            <person name="Gaertig J."/>
            <person name="Frankel J."/>
            <person name="Tsao C.-C."/>
            <person name="Gorovsky M.A."/>
            <person name="Keeling P.J."/>
            <person name="Waller R.F."/>
            <person name="Patron N.J."/>
            <person name="Cherry J.M."/>
            <person name="Stover N.A."/>
            <person name="Krieger C.J."/>
            <person name="del Toro C."/>
            <person name="Ryder H.F."/>
            <person name="Williamson S.C."/>
            <person name="Barbeau R.A."/>
            <person name="Hamilton E.P."/>
            <person name="Orias E."/>
        </authorList>
    </citation>
    <scope>NUCLEOTIDE SEQUENCE [LARGE SCALE GENOMIC DNA]</scope>
    <source>
        <strain evidence="3">SB210</strain>
    </source>
</reference>
<feature type="compositionally biased region" description="Polar residues" evidence="1">
    <location>
        <begin position="1"/>
        <end position="12"/>
    </location>
</feature>
<dbReference type="AlphaFoldDB" id="W7XGF9"/>